<protein>
    <recommendedName>
        <fullName evidence="2">DAGKc domain-containing protein</fullName>
    </recommendedName>
</protein>
<feature type="domain" description="DAGKc" evidence="2">
    <location>
        <begin position="117"/>
        <end position="268"/>
    </location>
</feature>
<dbReference type="InterPro" id="IPR050187">
    <property type="entry name" value="Lipid_Phosphate_FormReg"/>
</dbReference>
<evidence type="ECO:0000256" key="1">
    <source>
        <dbReference type="SAM" id="Phobius"/>
    </source>
</evidence>
<dbReference type="InterPro" id="IPR001206">
    <property type="entry name" value="Diacylglycerol_kinase_cat_dom"/>
</dbReference>
<keyword evidence="1" id="KW-1133">Transmembrane helix</keyword>
<dbReference type="EMBL" id="JAUBYV010000001">
    <property type="protein sequence ID" value="KAK2629545.1"/>
    <property type="molecule type" value="Genomic_DNA"/>
</dbReference>
<dbReference type="SUPFAM" id="SSF111331">
    <property type="entry name" value="NAD kinase/diacylglycerol kinase-like"/>
    <property type="match status" value="1"/>
</dbReference>
<evidence type="ECO:0000313" key="3">
    <source>
        <dbReference type="EMBL" id="KAK2629545.1"/>
    </source>
</evidence>
<dbReference type="GO" id="GO:0001727">
    <property type="term" value="F:lipid kinase activity"/>
    <property type="evidence" value="ECO:0007669"/>
    <property type="project" value="TreeGrafter"/>
</dbReference>
<organism evidence="3 4">
    <name type="scientific">Diplocarpon rosae</name>
    <dbReference type="NCBI Taxonomy" id="946125"/>
    <lineage>
        <taxon>Eukaryota</taxon>
        <taxon>Fungi</taxon>
        <taxon>Dikarya</taxon>
        <taxon>Ascomycota</taxon>
        <taxon>Pezizomycotina</taxon>
        <taxon>Leotiomycetes</taxon>
        <taxon>Helotiales</taxon>
        <taxon>Drepanopezizaceae</taxon>
        <taxon>Diplocarpon</taxon>
    </lineage>
</organism>
<dbReference type="InterPro" id="IPR017438">
    <property type="entry name" value="ATP-NAD_kinase_N"/>
</dbReference>
<dbReference type="GO" id="GO:0046512">
    <property type="term" value="P:sphingosine biosynthetic process"/>
    <property type="evidence" value="ECO:0007669"/>
    <property type="project" value="TreeGrafter"/>
</dbReference>
<dbReference type="PANTHER" id="PTHR12358:SF108">
    <property type="entry name" value="DAGKC DOMAIN-CONTAINING PROTEIN"/>
    <property type="match status" value="1"/>
</dbReference>
<dbReference type="InterPro" id="IPR016064">
    <property type="entry name" value="NAD/diacylglycerol_kinase_sf"/>
</dbReference>
<keyword evidence="4" id="KW-1185">Reference proteome</keyword>
<evidence type="ECO:0000259" key="2">
    <source>
        <dbReference type="PROSITE" id="PS50146"/>
    </source>
</evidence>
<keyword evidence="1" id="KW-0812">Transmembrane</keyword>
<dbReference type="Gene3D" id="2.60.200.40">
    <property type="match status" value="1"/>
</dbReference>
<name>A0AAD9T564_9HELO</name>
<gene>
    <name evidence="3" type="ORF">QTJ16_000365</name>
</gene>
<comment type="caution">
    <text evidence="3">The sequence shown here is derived from an EMBL/GenBank/DDBJ whole genome shotgun (WGS) entry which is preliminary data.</text>
</comment>
<keyword evidence="1" id="KW-0472">Membrane</keyword>
<dbReference type="GO" id="GO:0005737">
    <property type="term" value="C:cytoplasm"/>
    <property type="evidence" value="ECO:0007669"/>
    <property type="project" value="TreeGrafter"/>
</dbReference>
<evidence type="ECO:0000313" key="4">
    <source>
        <dbReference type="Proteomes" id="UP001285354"/>
    </source>
</evidence>
<feature type="transmembrane region" description="Helical" evidence="1">
    <location>
        <begin position="122"/>
        <end position="139"/>
    </location>
</feature>
<dbReference type="Proteomes" id="UP001285354">
    <property type="component" value="Unassembled WGS sequence"/>
</dbReference>
<sequence length="474" mass="51861">MATMSLRSARSEALATARKNASSVDVREESFVDFTYEDGILGWDKGSIRDEDVVAVINTLGSIAEHTIFSLEQGDPNSKDGDKGYPFKLRATNAVILPQDFLDAFTFKGPPPYLQTGRTRDLFILVSTLSGTGLAVAFFDEVLRPLLRALGFEDSRYTVIKTTTADSVKELAQFNLMDNANKGKEQTVIILSGDGGIADTINALGEKEKSSKYVKPTFLQLPLGTGNALFHSMHKVSPVSSIYVQGLRTLLHGTPKPLPTFRASFSPGARLLTNEGQIATPLPSNVIFGAVVASHGLHSTLVADSDTVEYRKHGDKRFGMAAKDLMFPPDGGLPHKYQTEVTLIRNGQQHQLERHEHGYVLATLVSNLEKTFTISPESQPLERSLRVVHFGPLSGKDLAAVMEDAYQGGKHVERQEVGYEKVEGIKILFKEQGGDWRWRRACIDGSIVGVEEGGWMDVRLVPEGEEAICVVADA</sequence>
<dbReference type="Gene3D" id="3.40.50.10330">
    <property type="entry name" value="Probable inorganic polyphosphate/atp-NAD kinase, domain 1"/>
    <property type="match status" value="1"/>
</dbReference>
<dbReference type="Pfam" id="PF00781">
    <property type="entry name" value="DAGK_cat"/>
    <property type="match status" value="1"/>
</dbReference>
<dbReference type="PROSITE" id="PS50146">
    <property type="entry name" value="DAGK"/>
    <property type="match status" value="1"/>
</dbReference>
<accession>A0AAD9T564</accession>
<dbReference type="AlphaFoldDB" id="A0AAD9T564"/>
<reference evidence="3" key="1">
    <citation type="submission" date="2023-06" db="EMBL/GenBank/DDBJ databases">
        <title>Draft genome of Marssonina rosae.</title>
        <authorList>
            <person name="Cheng Q."/>
        </authorList>
    </citation>
    <scope>NUCLEOTIDE SEQUENCE</scope>
    <source>
        <strain evidence="3">R4</strain>
    </source>
</reference>
<dbReference type="PANTHER" id="PTHR12358">
    <property type="entry name" value="SPHINGOSINE KINASE"/>
    <property type="match status" value="1"/>
</dbReference>
<proteinExistence type="predicted"/>
<dbReference type="GO" id="GO:0016020">
    <property type="term" value="C:membrane"/>
    <property type="evidence" value="ECO:0007669"/>
    <property type="project" value="TreeGrafter"/>
</dbReference>